<keyword evidence="4" id="KW-1185">Reference proteome</keyword>
<dbReference type="EMBL" id="JAZHXI010000008">
    <property type="protein sequence ID" value="KAL2069326.1"/>
    <property type="molecule type" value="Genomic_DNA"/>
</dbReference>
<dbReference type="Pfam" id="PF20150">
    <property type="entry name" value="2EXR"/>
    <property type="match status" value="2"/>
</dbReference>
<organism evidence="3 4">
    <name type="scientific">Oculimacula yallundae</name>
    <dbReference type="NCBI Taxonomy" id="86028"/>
    <lineage>
        <taxon>Eukaryota</taxon>
        <taxon>Fungi</taxon>
        <taxon>Dikarya</taxon>
        <taxon>Ascomycota</taxon>
        <taxon>Pezizomycotina</taxon>
        <taxon>Leotiomycetes</taxon>
        <taxon>Helotiales</taxon>
        <taxon>Ploettnerulaceae</taxon>
        <taxon>Oculimacula</taxon>
    </lineage>
</organism>
<feature type="domain" description="2EXR" evidence="2">
    <location>
        <begin position="266"/>
        <end position="347"/>
    </location>
</feature>
<comment type="caution">
    <text evidence="3">The sequence shown here is derived from an EMBL/GenBank/DDBJ whole genome shotgun (WGS) entry which is preliminary data.</text>
</comment>
<dbReference type="PANTHER" id="PTHR35910:SF6">
    <property type="entry name" value="2EXR DOMAIN-CONTAINING PROTEIN"/>
    <property type="match status" value="1"/>
</dbReference>
<proteinExistence type="predicted"/>
<dbReference type="Proteomes" id="UP001595075">
    <property type="component" value="Unassembled WGS sequence"/>
</dbReference>
<evidence type="ECO:0000259" key="2">
    <source>
        <dbReference type="Pfam" id="PF20150"/>
    </source>
</evidence>
<dbReference type="PANTHER" id="PTHR35910">
    <property type="entry name" value="2EXR DOMAIN-CONTAINING PROTEIN"/>
    <property type="match status" value="1"/>
</dbReference>
<gene>
    <name evidence="3" type="ORF">VTL71DRAFT_15664</name>
</gene>
<reference evidence="3 4" key="1">
    <citation type="journal article" date="2024" name="Commun. Biol.">
        <title>Comparative genomic analysis of thermophilic fungi reveals convergent evolutionary adaptations and gene losses.</title>
        <authorList>
            <person name="Steindorff A.S."/>
            <person name="Aguilar-Pontes M.V."/>
            <person name="Robinson A.J."/>
            <person name="Andreopoulos B."/>
            <person name="LaButti K."/>
            <person name="Kuo A."/>
            <person name="Mondo S."/>
            <person name="Riley R."/>
            <person name="Otillar R."/>
            <person name="Haridas S."/>
            <person name="Lipzen A."/>
            <person name="Grimwood J."/>
            <person name="Schmutz J."/>
            <person name="Clum A."/>
            <person name="Reid I.D."/>
            <person name="Moisan M.C."/>
            <person name="Butler G."/>
            <person name="Nguyen T.T.M."/>
            <person name="Dewar K."/>
            <person name="Conant G."/>
            <person name="Drula E."/>
            <person name="Henrissat B."/>
            <person name="Hansel C."/>
            <person name="Singer S."/>
            <person name="Hutchinson M.I."/>
            <person name="de Vries R.P."/>
            <person name="Natvig D.O."/>
            <person name="Powell A.J."/>
            <person name="Tsang A."/>
            <person name="Grigoriev I.V."/>
        </authorList>
    </citation>
    <scope>NUCLEOTIDE SEQUENCE [LARGE SCALE GENOMIC DNA]</scope>
    <source>
        <strain evidence="3 4">CBS 494.80</strain>
    </source>
</reference>
<protein>
    <recommendedName>
        <fullName evidence="2">2EXR domain-containing protein</fullName>
    </recommendedName>
</protein>
<dbReference type="InterPro" id="IPR045518">
    <property type="entry name" value="2EXR"/>
</dbReference>
<evidence type="ECO:0000256" key="1">
    <source>
        <dbReference type="SAM" id="MobiDB-lite"/>
    </source>
</evidence>
<feature type="compositionally biased region" description="Low complexity" evidence="1">
    <location>
        <begin position="224"/>
        <end position="237"/>
    </location>
</feature>
<sequence>MDQFSVFLRLPKDLRLLIWQFVASVPRIVEVHESHELIQDFEDITHHDFYGTPIQHPSNEAYSTAISSGTRPPILLSVCRESRAYGLTVYKQMDRGIRTTGSILETMFDIPIYVNPPVDIIFRHSNTCLIGSAFSVRCKQWIDHTQPMAATQTLAVDIAALSKLVTGRTNDYLRTEYRGGDENRLREELRRSKTNICKDIAACAAKVSAMSSLLWATMRTPRSASSSHFHPISSPRPQSEHDIKLPNVPLPSLSLMAVKRKPLKKFHLFSKLPLELQDMIWRQAQQQPRLLTLINVPDSDELFLPVVRQPALARVCRASRRLFLGQVDEPLHAIGNPTYFRPYRDTVRLEIWDEHVPKDFSKNCIWSLGIPYKYARKRTAVKFAAESKAFKYLREIVILLGSRRVEYEMELLPVDEDTVGMNRAELIETGDVRLFARSLRRELEHNSRKWKTYQKKRVAQGKISPDYRTPTVRIARMVAICENESPYEWEQHCPDAC</sequence>
<name>A0ABR4CH82_9HELO</name>
<evidence type="ECO:0000313" key="3">
    <source>
        <dbReference type="EMBL" id="KAL2069326.1"/>
    </source>
</evidence>
<evidence type="ECO:0000313" key="4">
    <source>
        <dbReference type="Proteomes" id="UP001595075"/>
    </source>
</evidence>
<feature type="region of interest" description="Disordered" evidence="1">
    <location>
        <begin position="224"/>
        <end position="244"/>
    </location>
</feature>
<feature type="domain" description="2EXR" evidence="2">
    <location>
        <begin position="4"/>
        <end position="121"/>
    </location>
</feature>
<accession>A0ABR4CH82</accession>